<keyword evidence="4" id="KW-0418">Kinase</keyword>
<feature type="domain" description="Signal transduction histidine kinase internal region" evidence="3">
    <location>
        <begin position="154"/>
        <end position="232"/>
    </location>
</feature>
<keyword evidence="2" id="KW-0472">Membrane</keyword>
<dbReference type="GO" id="GO:0016020">
    <property type="term" value="C:membrane"/>
    <property type="evidence" value="ECO:0007669"/>
    <property type="project" value="InterPro"/>
</dbReference>
<dbReference type="GO" id="GO:0000155">
    <property type="term" value="F:phosphorelay sensor kinase activity"/>
    <property type="evidence" value="ECO:0007669"/>
    <property type="project" value="InterPro"/>
</dbReference>
<comment type="caution">
    <text evidence="4">The sequence shown here is derived from an EMBL/GenBank/DDBJ whole genome shotgun (WGS) entry which is preliminary data.</text>
</comment>
<feature type="transmembrane region" description="Helical" evidence="2">
    <location>
        <begin position="50"/>
        <end position="67"/>
    </location>
</feature>
<dbReference type="EMBL" id="PQVF01000012">
    <property type="protein sequence ID" value="POY35294.1"/>
    <property type="molecule type" value="Genomic_DNA"/>
</dbReference>
<dbReference type="InterPro" id="IPR036890">
    <property type="entry name" value="HATPase_C_sf"/>
</dbReference>
<accession>A0A2S4ZY65</accession>
<feature type="region of interest" description="Disordered" evidence="1">
    <location>
        <begin position="82"/>
        <end position="107"/>
    </location>
</feature>
<evidence type="ECO:0000313" key="4">
    <source>
        <dbReference type="EMBL" id="POY35294.1"/>
    </source>
</evidence>
<dbReference type="Pfam" id="PF06580">
    <property type="entry name" value="His_kinase"/>
    <property type="match status" value="1"/>
</dbReference>
<gene>
    <name evidence="4" type="ORF">C3K47_16045</name>
</gene>
<dbReference type="Gene3D" id="3.30.565.10">
    <property type="entry name" value="Histidine kinase-like ATPase, C-terminal domain"/>
    <property type="match status" value="1"/>
</dbReference>
<evidence type="ECO:0000256" key="2">
    <source>
        <dbReference type="SAM" id="Phobius"/>
    </source>
</evidence>
<dbReference type="InterPro" id="IPR010559">
    <property type="entry name" value="Sig_transdc_His_kin_internal"/>
</dbReference>
<feature type="transmembrane region" description="Helical" evidence="2">
    <location>
        <begin position="121"/>
        <end position="141"/>
    </location>
</feature>
<proteinExistence type="predicted"/>
<keyword evidence="5" id="KW-1185">Reference proteome</keyword>
<keyword evidence="2" id="KW-1133">Transmembrane helix</keyword>
<dbReference type="PANTHER" id="PTHR34220:SF7">
    <property type="entry name" value="SENSOR HISTIDINE KINASE YPDA"/>
    <property type="match status" value="1"/>
</dbReference>
<evidence type="ECO:0000313" key="5">
    <source>
        <dbReference type="Proteomes" id="UP000236893"/>
    </source>
</evidence>
<dbReference type="AlphaFoldDB" id="A0A2S4ZY65"/>
<protein>
    <submittedName>
        <fullName evidence="4">Sensor histidine kinase</fullName>
    </submittedName>
</protein>
<dbReference type="Proteomes" id="UP000236893">
    <property type="component" value="Unassembled WGS sequence"/>
</dbReference>
<dbReference type="InterPro" id="IPR050640">
    <property type="entry name" value="Bact_2-comp_sensor_kinase"/>
</dbReference>
<keyword evidence="2" id="KW-0812">Transmembrane</keyword>
<name>A0A2S4ZY65_9SPHI</name>
<reference evidence="4 5" key="1">
    <citation type="submission" date="2018-01" db="EMBL/GenBank/DDBJ databases">
        <authorList>
            <person name="Gaut B.S."/>
            <person name="Morton B.R."/>
            <person name="Clegg M.T."/>
            <person name="Duvall M.R."/>
        </authorList>
    </citation>
    <scope>NUCLEOTIDE SEQUENCE [LARGE SCALE GENOMIC DNA]</scope>
    <source>
        <strain evidence="4 5">HR-AV</strain>
    </source>
</reference>
<evidence type="ECO:0000259" key="3">
    <source>
        <dbReference type="Pfam" id="PF06580"/>
    </source>
</evidence>
<dbReference type="SUPFAM" id="SSF55874">
    <property type="entry name" value="ATPase domain of HSP90 chaperone/DNA topoisomerase II/histidine kinase"/>
    <property type="match status" value="1"/>
</dbReference>
<feature type="compositionally biased region" description="Basic and acidic residues" evidence="1">
    <location>
        <begin position="82"/>
        <end position="104"/>
    </location>
</feature>
<feature type="transmembrane region" description="Helical" evidence="2">
    <location>
        <begin position="23"/>
        <end position="41"/>
    </location>
</feature>
<organism evidence="4 5">
    <name type="scientific">Solitalea longa</name>
    <dbReference type="NCBI Taxonomy" id="2079460"/>
    <lineage>
        <taxon>Bacteria</taxon>
        <taxon>Pseudomonadati</taxon>
        <taxon>Bacteroidota</taxon>
        <taxon>Sphingobacteriia</taxon>
        <taxon>Sphingobacteriales</taxon>
        <taxon>Sphingobacteriaceae</taxon>
        <taxon>Solitalea</taxon>
    </lineage>
</organism>
<evidence type="ECO:0000256" key="1">
    <source>
        <dbReference type="SAM" id="MobiDB-lite"/>
    </source>
</evidence>
<sequence length="341" mass="39215">MILSPERKEPMAIFQNPEGQKYLLGKLFVLTFFYLNFLYLIPNYYFKKQYITYFSSIIFCFLIVVLLPDSLIHKRPEVDHKPPAPAEFREPRSGKPEPDFDFKNDPGPMQGPRPSHFSFQLSQNLFLFLSALFLSLAIRINNRLRQTEQLRLNAELSYLKAQINPHFLFNTLNSIYSLAIIKSDLTPTAVVKLSGMMRYVISEADHQFVSLEKEINYIKDFIDLQRLRFDDSVTITFNVTGDITGWQIAPLILIAFIENAFKHGINAEESSLIKIDISIENDQLQFLVFNNKVTVDRAEESGGLGIENTKNRLHLLYPAKHNLVITDTPNSFSVSLTLNLV</sequence>
<dbReference type="PANTHER" id="PTHR34220">
    <property type="entry name" value="SENSOR HISTIDINE KINASE YPDA"/>
    <property type="match status" value="1"/>
</dbReference>
<keyword evidence="4" id="KW-0808">Transferase</keyword>